<proteinExistence type="predicted"/>
<dbReference type="Proteomes" id="UP000094844">
    <property type="component" value="Unassembled WGS sequence"/>
</dbReference>
<evidence type="ECO:0000313" key="2">
    <source>
        <dbReference type="Proteomes" id="UP000094844"/>
    </source>
</evidence>
<accession>A0A1C6YZP4</accession>
<evidence type="ECO:0000313" key="1">
    <source>
        <dbReference type="EMBL" id="SCM52269.1"/>
    </source>
</evidence>
<protein>
    <submittedName>
        <fullName evidence="1">Uncharacterized protein</fullName>
    </submittedName>
</protein>
<reference evidence="1 2" key="1">
    <citation type="submission" date="2016-09" db="EMBL/GenBank/DDBJ databases">
        <authorList>
            <person name="Capua I."/>
            <person name="De Benedictis P."/>
            <person name="Joannis T."/>
            <person name="Lombin L.H."/>
            <person name="Cattoli G."/>
        </authorList>
    </citation>
    <scope>NUCLEOTIDE SEQUENCE [LARGE SCALE GENOMIC DNA]</scope>
    <source>
        <strain evidence="1 2">GB001</strain>
    </source>
</reference>
<sequence length="90" mass="10335">MVSLAVITMLGPQTKRAPCSYNSNPMNQVIIFRQGKYRFGLQYCGKNTITTLDIQIKYEEITELEMTYQGRQAGRQAALSDSWREINQLL</sequence>
<name>A0A1C6YZP4_HAFAL</name>
<organism evidence="1 2">
    <name type="scientific">Hafnia alvei</name>
    <dbReference type="NCBI Taxonomy" id="569"/>
    <lineage>
        <taxon>Bacteria</taxon>
        <taxon>Pseudomonadati</taxon>
        <taxon>Pseudomonadota</taxon>
        <taxon>Gammaproteobacteria</taxon>
        <taxon>Enterobacterales</taxon>
        <taxon>Hafniaceae</taxon>
        <taxon>Hafnia</taxon>
    </lineage>
</organism>
<dbReference type="EMBL" id="FMIQ01000029">
    <property type="protein sequence ID" value="SCM52269.1"/>
    <property type="molecule type" value="Genomic_DNA"/>
</dbReference>
<dbReference type="AlphaFoldDB" id="A0A1C6YZP4"/>
<gene>
    <name evidence="1" type="ORF">BN1044_01740</name>
</gene>